<comment type="caution">
    <text evidence="1">The sequence shown here is derived from an EMBL/GenBank/DDBJ whole genome shotgun (WGS) entry which is preliminary data.</text>
</comment>
<organism evidence="1 2">
    <name type="scientific">Nitzschia inconspicua</name>
    <dbReference type="NCBI Taxonomy" id="303405"/>
    <lineage>
        <taxon>Eukaryota</taxon>
        <taxon>Sar</taxon>
        <taxon>Stramenopiles</taxon>
        <taxon>Ochrophyta</taxon>
        <taxon>Bacillariophyta</taxon>
        <taxon>Bacillariophyceae</taxon>
        <taxon>Bacillariophycidae</taxon>
        <taxon>Bacillariales</taxon>
        <taxon>Bacillariaceae</taxon>
        <taxon>Nitzschia</taxon>
    </lineage>
</organism>
<dbReference type="EMBL" id="JAGRRH010000009">
    <property type="protein sequence ID" value="KAG7365103.1"/>
    <property type="molecule type" value="Genomic_DNA"/>
</dbReference>
<protein>
    <submittedName>
        <fullName evidence="1">Uncharacterized protein</fullName>
    </submittedName>
</protein>
<accession>A0A9K3LNM6</accession>
<name>A0A9K3LNM6_9STRA</name>
<dbReference type="Proteomes" id="UP000693970">
    <property type="component" value="Unassembled WGS sequence"/>
</dbReference>
<sequence length="379" mass="42977">MLDSSDDSCSIPGMTTVVLDTVISDETQRVVVEHYLKRKINCVRSFRIVGKLFSSDGYRSPTLRGLRSLLECIKEMASLEEMDLCGDMHFENPHDIQILSDSLRNHPSLRSIKIRSFLVYTRRDPGSVPLLDPLLESVKSIQNLREFHMSCGAVYWNGTMSLLSTGMLQSFCQSTSLETLTLSGVKLNDDHFTCLARELSPQSSLTEVVLNRNINTNEGIRAIAETLLSKDSRLTRLEMHNSTRASKSNSEFLRKQLYANHSIQHFRMNSRFEYRAEMDFILLLNRNGRKTILDPRASMQEVLSAFRAASANTNVSGLMYFLQSNPGILQNRRDEMNELADTKNPAAHSVPSEQLRPDWSNASKNGLGGYLKTWWKVET</sequence>
<evidence type="ECO:0000313" key="1">
    <source>
        <dbReference type="EMBL" id="KAG7365103.1"/>
    </source>
</evidence>
<keyword evidence="2" id="KW-1185">Reference proteome</keyword>
<proteinExistence type="predicted"/>
<dbReference type="AlphaFoldDB" id="A0A9K3LNM6"/>
<reference evidence="1" key="2">
    <citation type="submission" date="2021-04" db="EMBL/GenBank/DDBJ databases">
        <authorList>
            <person name="Podell S."/>
        </authorList>
    </citation>
    <scope>NUCLEOTIDE SEQUENCE</scope>
    <source>
        <strain evidence="1">Hildebrandi</strain>
    </source>
</reference>
<gene>
    <name evidence="1" type="ORF">IV203_038306</name>
</gene>
<evidence type="ECO:0000313" key="2">
    <source>
        <dbReference type="Proteomes" id="UP000693970"/>
    </source>
</evidence>
<reference evidence="1" key="1">
    <citation type="journal article" date="2021" name="Sci. Rep.">
        <title>Diploid genomic architecture of Nitzschia inconspicua, an elite biomass production diatom.</title>
        <authorList>
            <person name="Oliver A."/>
            <person name="Podell S."/>
            <person name="Pinowska A."/>
            <person name="Traller J.C."/>
            <person name="Smith S.R."/>
            <person name="McClure R."/>
            <person name="Beliaev A."/>
            <person name="Bohutskyi P."/>
            <person name="Hill E.A."/>
            <person name="Rabines A."/>
            <person name="Zheng H."/>
            <person name="Allen L.Z."/>
            <person name="Kuo A."/>
            <person name="Grigoriev I.V."/>
            <person name="Allen A.E."/>
            <person name="Hazlebeck D."/>
            <person name="Allen E.E."/>
        </authorList>
    </citation>
    <scope>NUCLEOTIDE SEQUENCE</scope>
    <source>
        <strain evidence="1">Hildebrandi</strain>
    </source>
</reference>